<dbReference type="Proteomes" id="UP000246250">
    <property type="component" value="Segment"/>
</dbReference>
<dbReference type="GeneID" id="77935273"/>
<dbReference type="KEGG" id="vg:77935273"/>
<dbReference type="RefSeq" id="YP_010659305.1">
    <property type="nucleotide sequence ID" value="NC_070866.1"/>
</dbReference>
<keyword evidence="2" id="KW-1185">Reference proteome</keyword>
<proteinExistence type="predicted"/>
<reference evidence="1 2" key="1">
    <citation type="submission" date="2018-04" db="EMBL/GenBank/DDBJ databases">
        <title>Complete genome sequences of new Aeromonas and Pseudomonas phages promising in phage therapy dedicated to aquaculture.</title>
        <authorList>
            <person name="Kolsut J."/>
            <person name="Wojcik E."/>
            <person name="Wojtasik A."/>
            <person name="Dastych J."/>
        </authorList>
    </citation>
    <scope>NUCLEOTIDE SEQUENCE [LARGE SCALE GENOMIC DNA]</scope>
</reference>
<name>A0A2S1PFZ3_9CAUD</name>
<dbReference type="EMBL" id="MH179480">
    <property type="protein sequence ID" value="AWH15501.1"/>
    <property type="molecule type" value="Genomic_DNA"/>
</dbReference>
<sequence>MILSALLYVCIQTADGNRECDVRASRRVDVVSEQDCIKQLNTAVVELVKHTLKEEGGTVITKTYVKCMRIGDYTASLREVPVTLENSGYSTVVLSFF</sequence>
<protein>
    <submittedName>
        <fullName evidence="1">Uncharacterized protein</fullName>
    </submittedName>
</protein>
<evidence type="ECO:0000313" key="2">
    <source>
        <dbReference type="Proteomes" id="UP000246250"/>
    </source>
</evidence>
<evidence type="ECO:0000313" key="1">
    <source>
        <dbReference type="EMBL" id="AWH15501.1"/>
    </source>
</evidence>
<accession>A0A2S1PFZ3</accession>
<organism evidence="1 2">
    <name type="scientific">Pseudomonas phage 98PfluR60PP</name>
    <dbReference type="NCBI Taxonomy" id="2163965"/>
    <lineage>
        <taxon>Viruses</taxon>
        <taxon>Duplodnaviria</taxon>
        <taxon>Heunggongvirae</taxon>
        <taxon>Uroviricota</taxon>
        <taxon>Caudoviricetes</taxon>
        <taxon>Schitoviridae</taxon>
        <taxon>Littlefixvirus</taxon>
        <taxon>Littlefixvirus 98Pflur60pp</taxon>
    </lineage>
</organism>